<feature type="transmembrane region" description="Helical" evidence="1">
    <location>
        <begin position="56"/>
        <end position="78"/>
    </location>
</feature>
<organism evidence="2 3">
    <name type="scientific">Plectus sambesii</name>
    <dbReference type="NCBI Taxonomy" id="2011161"/>
    <lineage>
        <taxon>Eukaryota</taxon>
        <taxon>Metazoa</taxon>
        <taxon>Ecdysozoa</taxon>
        <taxon>Nematoda</taxon>
        <taxon>Chromadorea</taxon>
        <taxon>Plectida</taxon>
        <taxon>Plectina</taxon>
        <taxon>Plectoidea</taxon>
        <taxon>Plectidae</taxon>
        <taxon>Plectus</taxon>
    </lineage>
</organism>
<keyword evidence="1" id="KW-1133">Transmembrane helix</keyword>
<feature type="transmembrane region" description="Helical" evidence="1">
    <location>
        <begin position="190"/>
        <end position="207"/>
    </location>
</feature>
<evidence type="ECO:0000313" key="3">
    <source>
        <dbReference type="WBParaSite" id="PSAMB.scaffold7329size7833.g29935.t1"/>
    </source>
</evidence>
<feature type="transmembrane region" description="Helical" evidence="1">
    <location>
        <begin position="228"/>
        <end position="249"/>
    </location>
</feature>
<name>A0A914XAU3_9BILA</name>
<keyword evidence="1" id="KW-0812">Transmembrane</keyword>
<protein>
    <submittedName>
        <fullName evidence="3">G-protein coupled receptors family 1 profile domain-containing protein</fullName>
    </submittedName>
</protein>
<feature type="transmembrane region" description="Helical" evidence="1">
    <location>
        <begin position="138"/>
        <end position="157"/>
    </location>
</feature>
<dbReference type="Pfam" id="PF10321">
    <property type="entry name" value="7TM_GPCR_Srt"/>
    <property type="match status" value="1"/>
</dbReference>
<dbReference type="AlphaFoldDB" id="A0A914XAU3"/>
<sequence>MNNCNGTESQAYLDDWYSPRLGALYAVLGVGYSIIYIPCIIVMREKDLWINTCYQVMFIVGVLDIGTLMVSAVVPSIYMFIPLSIDCHPVAIQILACWTCQLFWNAYCFMAVVLIMNRCVFMASPSNWHERLFENGRIWLWAAAALVYGCMFIAVFASPYGTLQFHSGAGIYIWASTDVIGSKFSTFNNTATGFLIPIGYILLALIIRRKRMDATGSAAQTTTAEKRLQLQAILICAPTCIAALFYYFAPQITSEVVVYQVIHVVWISSNGRILLC</sequence>
<proteinExistence type="predicted"/>
<accession>A0A914XAU3</accession>
<dbReference type="SUPFAM" id="SSF81321">
    <property type="entry name" value="Family A G protein-coupled receptor-like"/>
    <property type="match status" value="1"/>
</dbReference>
<dbReference type="Proteomes" id="UP000887566">
    <property type="component" value="Unplaced"/>
</dbReference>
<dbReference type="PANTHER" id="PTHR23021">
    <property type="entry name" value="SERPENTINE RECEPTOR, CLASS T"/>
    <property type="match status" value="1"/>
</dbReference>
<evidence type="ECO:0000256" key="1">
    <source>
        <dbReference type="SAM" id="Phobius"/>
    </source>
</evidence>
<dbReference type="InterPro" id="IPR019425">
    <property type="entry name" value="7TM_GPCR_serpentine_rcpt_Srt"/>
</dbReference>
<reference evidence="3" key="1">
    <citation type="submission" date="2022-11" db="UniProtKB">
        <authorList>
            <consortium name="WormBaseParasite"/>
        </authorList>
    </citation>
    <scope>IDENTIFICATION</scope>
</reference>
<keyword evidence="1" id="KW-0472">Membrane</keyword>
<keyword evidence="2" id="KW-1185">Reference proteome</keyword>
<dbReference type="WBParaSite" id="PSAMB.scaffold7329size7833.g29935.t1">
    <property type="protein sequence ID" value="PSAMB.scaffold7329size7833.g29935.t1"/>
    <property type="gene ID" value="PSAMB.scaffold7329size7833.g29935"/>
</dbReference>
<evidence type="ECO:0000313" key="2">
    <source>
        <dbReference type="Proteomes" id="UP000887566"/>
    </source>
</evidence>
<feature type="transmembrane region" description="Helical" evidence="1">
    <location>
        <begin position="23"/>
        <end position="44"/>
    </location>
</feature>
<feature type="transmembrane region" description="Helical" evidence="1">
    <location>
        <begin position="90"/>
        <end position="117"/>
    </location>
</feature>